<dbReference type="AlphaFoldDB" id="A0A4Z2E294"/>
<comment type="caution">
    <text evidence="1">The sequence shown here is derived from an EMBL/GenBank/DDBJ whole genome shotgun (WGS) entry which is preliminary data.</text>
</comment>
<evidence type="ECO:0000313" key="1">
    <source>
        <dbReference type="EMBL" id="TNN22848.1"/>
    </source>
</evidence>
<dbReference type="EMBL" id="SRLO01020759">
    <property type="protein sequence ID" value="TNN22848.1"/>
    <property type="molecule type" value="Genomic_DNA"/>
</dbReference>
<sequence>MAALARRHQPVTWRPELTLCRLPPQSHNVDACLRFLDARGVNVQGLSAEAGSAPRSVFRTLRLQRSGSAACGPVGDHEGARCIVGGWSRRSRVNGSVSDTMFSCHTRAEEELKVSSDSLTARGSERGGKHCIMGSVPFEATR</sequence>
<protein>
    <submittedName>
        <fullName evidence="1">Uncharacterized protein</fullName>
    </submittedName>
</protein>
<dbReference type="Proteomes" id="UP000314294">
    <property type="component" value="Unassembled WGS sequence"/>
</dbReference>
<name>A0A4Z2E294_9TELE</name>
<reference evidence="1 2" key="1">
    <citation type="submission" date="2019-03" db="EMBL/GenBank/DDBJ databases">
        <title>First draft genome of Liparis tanakae, snailfish: a comprehensive survey of snailfish specific genes.</title>
        <authorList>
            <person name="Kim W."/>
            <person name="Song I."/>
            <person name="Jeong J.-H."/>
            <person name="Kim D."/>
            <person name="Kim S."/>
            <person name="Ryu S."/>
            <person name="Song J.Y."/>
            <person name="Lee S.K."/>
        </authorList>
    </citation>
    <scope>NUCLEOTIDE SEQUENCE [LARGE SCALE GENOMIC DNA]</scope>
    <source>
        <tissue evidence="1">Muscle</tissue>
    </source>
</reference>
<accession>A0A4Z2E294</accession>
<proteinExistence type="predicted"/>
<keyword evidence="2" id="KW-1185">Reference proteome</keyword>
<organism evidence="1 2">
    <name type="scientific">Liparis tanakae</name>
    <name type="common">Tanaka's snailfish</name>
    <dbReference type="NCBI Taxonomy" id="230148"/>
    <lineage>
        <taxon>Eukaryota</taxon>
        <taxon>Metazoa</taxon>
        <taxon>Chordata</taxon>
        <taxon>Craniata</taxon>
        <taxon>Vertebrata</taxon>
        <taxon>Euteleostomi</taxon>
        <taxon>Actinopterygii</taxon>
        <taxon>Neopterygii</taxon>
        <taxon>Teleostei</taxon>
        <taxon>Neoteleostei</taxon>
        <taxon>Acanthomorphata</taxon>
        <taxon>Eupercaria</taxon>
        <taxon>Perciformes</taxon>
        <taxon>Cottioidei</taxon>
        <taxon>Cottales</taxon>
        <taxon>Liparidae</taxon>
        <taxon>Liparis</taxon>
    </lineage>
</organism>
<gene>
    <name evidence="1" type="ORF">EYF80_067036</name>
</gene>
<evidence type="ECO:0000313" key="2">
    <source>
        <dbReference type="Proteomes" id="UP000314294"/>
    </source>
</evidence>